<evidence type="ECO:0000313" key="2">
    <source>
        <dbReference type="EMBL" id="GMH03500.1"/>
    </source>
</evidence>
<feature type="region of interest" description="Disordered" evidence="1">
    <location>
        <begin position="1"/>
        <end position="27"/>
    </location>
</feature>
<sequence>MQAAHPGRGRAKGNSKTAAHESCNEPLQWSSRLQNLQPSEWEQVARLHNTINFKSKIQQQYLQHTTFHQKEHQLIHPNKVKSVTIPPHQSMQHQRTVLPQTKSFCCQPFPAT</sequence>
<dbReference type="Proteomes" id="UP001279734">
    <property type="component" value="Unassembled WGS sequence"/>
</dbReference>
<dbReference type="EMBL" id="BSYO01000004">
    <property type="protein sequence ID" value="GMH03500.1"/>
    <property type="molecule type" value="Genomic_DNA"/>
</dbReference>
<accession>A0AAD3S383</accession>
<comment type="caution">
    <text evidence="2">The sequence shown here is derived from an EMBL/GenBank/DDBJ whole genome shotgun (WGS) entry which is preliminary data.</text>
</comment>
<gene>
    <name evidence="2" type="ORF">Nepgr_005339</name>
</gene>
<reference evidence="2" key="1">
    <citation type="submission" date="2023-05" db="EMBL/GenBank/DDBJ databases">
        <title>Nepenthes gracilis genome sequencing.</title>
        <authorList>
            <person name="Fukushima K."/>
        </authorList>
    </citation>
    <scope>NUCLEOTIDE SEQUENCE</scope>
    <source>
        <strain evidence="2">SING2019-196</strain>
    </source>
</reference>
<evidence type="ECO:0000256" key="1">
    <source>
        <dbReference type="SAM" id="MobiDB-lite"/>
    </source>
</evidence>
<organism evidence="2 3">
    <name type="scientific">Nepenthes gracilis</name>
    <name type="common">Slender pitcher plant</name>
    <dbReference type="NCBI Taxonomy" id="150966"/>
    <lineage>
        <taxon>Eukaryota</taxon>
        <taxon>Viridiplantae</taxon>
        <taxon>Streptophyta</taxon>
        <taxon>Embryophyta</taxon>
        <taxon>Tracheophyta</taxon>
        <taxon>Spermatophyta</taxon>
        <taxon>Magnoliopsida</taxon>
        <taxon>eudicotyledons</taxon>
        <taxon>Gunneridae</taxon>
        <taxon>Pentapetalae</taxon>
        <taxon>Caryophyllales</taxon>
        <taxon>Nepenthaceae</taxon>
        <taxon>Nepenthes</taxon>
    </lineage>
</organism>
<protein>
    <submittedName>
        <fullName evidence="2">Uncharacterized protein</fullName>
    </submittedName>
</protein>
<proteinExistence type="predicted"/>
<keyword evidence="3" id="KW-1185">Reference proteome</keyword>
<dbReference type="AlphaFoldDB" id="A0AAD3S383"/>
<name>A0AAD3S383_NEPGR</name>
<evidence type="ECO:0000313" key="3">
    <source>
        <dbReference type="Proteomes" id="UP001279734"/>
    </source>
</evidence>